<dbReference type="EMBL" id="JBHRXP010000004">
    <property type="protein sequence ID" value="MFC3580417.1"/>
    <property type="molecule type" value="Genomic_DNA"/>
</dbReference>
<dbReference type="InterPro" id="IPR016164">
    <property type="entry name" value="FAD-linked_Oxase-like_C"/>
</dbReference>
<dbReference type="InterPro" id="IPR036318">
    <property type="entry name" value="FAD-bd_PCMH-like_sf"/>
</dbReference>
<evidence type="ECO:0000256" key="2">
    <source>
        <dbReference type="ARBA" id="ARBA00022630"/>
    </source>
</evidence>
<evidence type="ECO:0000313" key="6">
    <source>
        <dbReference type="EMBL" id="MFC3580417.1"/>
    </source>
</evidence>
<dbReference type="Proteomes" id="UP001595713">
    <property type="component" value="Unassembled WGS sequence"/>
</dbReference>
<proteinExistence type="inferred from homology"/>
<gene>
    <name evidence="6" type="ORF">ACFONA_09605</name>
</gene>
<evidence type="ECO:0000256" key="1">
    <source>
        <dbReference type="ARBA" id="ARBA00005466"/>
    </source>
</evidence>
<evidence type="ECO:0000313" key="7">
    <source>
        <dbReference type="Proteomes" id="UP001595713"/>
    </source>
</evidence>
<feature type="domain" description="FAD-binding PCMH-type" evidence="5">
    <location>
        <begin position="67"/>
        <end position="236"/>
    </location>
</feature>
<evidence type="ECO:0000256" key="4">
    <source>
        <dbReference type="ARBA" id="ARBA00023002"/>
    </source>
</evidence>
<accession>A0ABV7SVW3</accession>
<dbReference type="InterPro" id="IPR050432">
    <property type="entry name" value="FAD-linked_Oxidoreductases_BP"/>
</dbReference>
<name>A0ABV7SVW3_9SPHN</name>
<keyword evidence="7" id="KW-1185">Reference proteome</keyword>
<dbReference type="InterPro" id="IPR016169">
    <property type="entry name" value="FAD-bd_PCMH_sub2"/>
</dbReference>
<evidence type="ECO:0000259" key="5">
    <source>
        <dbReference type="PROSITE" id="PS51387"/>
    </source>
</evidence>
<dbReference type="SUPFAM" id="SSF55103">
    <property type="entry name" value="FAD-linked oxidases, C-terminal domain"/>
    <property type="match status" value="1"/>
</dbReference>
<comment type="caution">
    <text evidence="6">The sequence shown here is derived from an EMBL/GenBank/DDBJ whole genome shotgun (WGS) entry which is preliminary data.</text>
</comment>
<reference evidence="7" key="1">
    <citation type="journal article" date="2019" name="Int. J. Syst. Evol. Microbiol.">
        <title>The Global Catalogue of Microorganisms (GCM) 10K type strain sequencing project: providing services to taxonomists for standard genome sequencing and annotation.</title>
        <authorList>
            <consortium name="The Broad Institute Genomics Platform"/>
            <consortium name="The Broad Institute Genome Sequencing Center for Infectious Disease"/>
            <person name="Wu L."/>
            <person name="Ma J."/>
        </authorList>
    </citation>
    <scope>NUCLEOTIDE SEQUENCE [LARGE SCALE GENOMIC DNA]</scope>
    <source>
        <strain evidence="7">KCTC 42739</strain>
    </source>
</reference>
<dbReference type="InterPro" id="IPR016166">
    <property type="entry name" value="FAD-bd_PCMH"/>
</dbReference>
<keyword evidence="2" id="KW-0285">Flavoprotein</keyword>
<comment type="similarity">
    <text evidence="1">Belongs to the oxygen-dependent FAD-linked oxidoreductase family.</text>
</comment>
<sequence>MAGASALAIAAAATTLYVRPLIADPAGIKDCGSVLPPVAAERGRSAAVAEPRWSQRGGTVNDASCLSRTAVAGVVRPRDEADVATALAYARAHGLTVSAAGVKHSMGGQAFRAGGVVLDMRGLQAIRLDEAARTVTVGGGATWHAIQLAVHPRFAVKAMQSTDIFSVGGSISVNAHGMDHQAGAVMNSLRSVRLMLADGRIVTASRDENAELFRHAVGGYGLFGVILSAVLDIVPNDIYRSERQLIDYRAFPATFARIAADPSVGLSYVHLSTAPKTLLEEALVYQYRRFPEDQALVRAPLAEVASTKVRRLTVNLAKKNDLFKSLKWWSEKNIEHRIETCTVTRAQAQGSAEACLVARNDPMHDSVAYLFNDLPGETDILHEYFVPRDRIVPFIDGMRRIFRAQDANVVNASIRAVGVEDNALSYAPAPAFSVVLYLNQPTTVAGNERMRRLTSDLIDLTAAQGGRFFLPYQLHYTPQQLERSYPEVGAFFAAKQAWDPDGVFSNSWHARYAPFFAKQPAATRPSITSGAPAA</sequence>
<evidence type="ECO:0000256" key="3">
    <source>
        <dbReference type="ARBA" id="ARBA00022827"/>
    </source>
</evidence>
<organism evidence="6 7">
    <name type="scientific">Sphingomonas hylomeconis</name>
    <dbReference type="NCBI Taxonomy" id="1395958"/>
    <lineage>
        <taxon>Bacteria</taxon>
        <taxon>Pseudomonadati</taxon>
        <taxon>Pseudomonadota</taxon>
        <taxon>Alphaproteobacteria</taxon>
        <taxon>Sphingomonadales</taxon>
        <taxon>Sphingomonadaceae</taxon>
        <taxon>Sphingomonas</taxon>
    </lineage>
</organism>
<protein>
    <submittedName>
        <fullName evidence="6">FAD-binding oxidoreductase</fullName>
    </submittedName>
</protein>
<dbReference type="PANTHER" id="PTHR13878">
    <property type="entry name" value="GULONOLACTONE OXIDASE"/>
    <property type="match status" value="1"/>
</dbReference>
<dbReference type="PANTHER" id="PTHR13878:SF53">
    <property type="entry name" value="CYTOKININ DEHYDROGENASE 6"/>
    <property type="match status" value="1"/>
</dbReference>
<keyword evidence="4" id="KW-0560">Oxidoreductase</keyword>
<keyword evidence="3" id="KW-0274">FAD</keyword>
<dbReference type="InterPro" id="IPR016167">
    <property type="entry name" value="FAD-bd_PCMH_sub1"/>
</dbReference>
<dbReference type="SUPFAM" id="SSF56176">
    <property type="entry name" value="FAD-binding/transporter-associated domain-like"/>
    <property type="match status" value="1"/>
</dbReference>
<dbReference type="InterPro" id="IPR006094">
    <property type="entry name" value="Oxid_FAD_bind_N"/>
</dbReference>
<dbReference type="Gene3D" id="3.30.465.10">
    <property type="match status" value="1"/>
</dbReference>
<dbReference type="Gene3D" id="3.30.43.10">
    <property type="entry name" value="Uridine Diphospho-n-acetylenolpyruvylglucosamine Reductase, domain 2"/>
    <property type="match status" value="1"/>
</dbReference>
<dbReference type="RefSeq" id="WP_261295009.1">
    <property type="nucleotide sequence ID" value="NZ_JANQBK010000012.1"/>
</dbReference>
<dbReference type="PROSITE" id="PS51387">
    <property type="entry name" value="FAD_PCMH"/>
    <property type="match status" value="1"/>
</dbReference>
<dbReference type="Pfam" id="PF01565">
    <property type="entry name" value="FAD_binding_4"/>
    <property type="match status" value="1"/>
</dbReference>